<sequence length="146" mass="16193">MFVWRERERDVISLRNSRALDPSSLIFVTGVVTLNSRETSHGGGLQLDVRRQRLDEVNFSGGKVTTPVAKSPLSSVAPDFLMFSEDSFRLGGTRCSIVRSRRSIAADFVSGERVHRRLLLDNDGDVIFFSTTVCNISDNQISDGSL</sequence>
<organism evidence="2 3">
    <name type="scientific">Iris pallida</name>
    <name type="common">Sweet iris</name>
    <dbReference type="NCBI Taxonomy" id="29817"/>
    <lineage>
        <taxon>Eukaryota</taxon>
        <taxon>Viridiplantae</taxon>
        <taxon>Streptophyta</taxon>
        <taxon>Embryophyta</taxon>
        <taxon>Tracheophyta</taxon>
        <taxon>Spermatophyta</taxon>
        <taxon>Magnoliopsida</taxon>
        <taxon>Liliopsida</taxon>
        <taxon>Asparagales</taxon>
        <taxon>Iridaceae</taxon>
        <taxon>Iridoideae</taxon>
        <taxon>Irideae</taxon>
        <taxon>Iris</taxon>
    </lineage>
</organism>
<comment type="caution">
    <text evidence="2">The sequence shown here is derived from an EMBL/GenBank/DDBJ whole genome shotgun (WGS) entry which is preliminary data.</text>
</comment>
<name>A0AAX6GC72_IRIPA</name>
<reference evidence="2" key="1">
    <citation type="journal article" date="2023" name="GigaByte">
        <title>Genome assembly of the bearded iris, Iris pallida Lam.</title>
        <authorList>
            <person name="Bruccoleri R.E."/>
            <person name="Oakeley E.J."/>
            <person name="Faust A.M.E."/>
            <person name="Altorfer M."/>
            <person name="Dessus-Babus S."/>
            <person name="Burckhardt D."/>
            <person name="Oertli M."/>
            <person name="Naumann U."/>
            <person name="Petersen F."/>
            <person name="Wong J."/>
        </authorList>
    </citation>
    <scope>NUCLEOTIDE SEQUENCE</scope>
    <source>
        <strain evidence="2">GSM-AAB239-AS_SAM_17_03QT</strain>
    </source>
</reference>
<gene>
    <name evidence="1" type="ORF">M6B38_182690</name>
    <name evidence="2" type="ORF">M6B38_376880</name>
</gene>
<dbReference type="EMBL" id="JANAVB010035712">
    <property type="protein sequence ID" value="KAJ6804947.1"/>
    <property type="molecule type" value="Genomic_DNA"/>
</dbReference>
<proteinExistence type="predicted"/>
<reference evidence="2" key="2">
    <citation type="submission" date="2023-04" db="EMBL/GenBank/DDBJ databases">
        <authorList>
            <person name="Bruccoleri R.E."/>
            <person name="Oakeley E.J."/>
            <person name="Faust A.-M."/>
            <person name="Dessus-Babus S."/>
            <person name="Altorfer M."/>
            <person name="Burckhardt D."/>
            <person name="Oertli M."/>
            <person name="Naumann U."/>
            <person name="Petersen F."/>
            <person name="Wong J."/>
        </authorList>
    </citation>
    <scope>NUCLEOTIDE SEQUENCE</scope>
    <source>
        <strain evidence="2">GSM-AAB239-AS_SAM_17_03QT</strain>
        <tissue evidence="2">Leaf</tissue>
    </source>
</reference>
<dbReference type="Proteomes" id="UP001140949">
    <property type="component" value="Unassembled WGS sequence"/>
</dbReference>
<protein>
    <submittedName>
        <fullName evidence="2">Uncharacterized protein</fullName>
    </submittedName>
</protein>
<dbReference type="EMBL" id="JANAVB010021566">
    <property type="protein sequence ID" value="KAJ6825848.1"/>
    <property type="molecule type" value="Genomic_DNA"/>
</dbReference>
<evidence type="ECO:0000313" key="1">
    <source>
        <dbReference type="EMBL" id="KAJ6804947.1"/>
    </source>
</evidence>
<evidence type="ECO:0000313" key="3">
    <source>
        <dbReference type="Proteomes" id="UP001140949"/>
    </source>
</evidence>
<keyword evidence="3" id="KW-1185">Reference proteome</keyword>
<dbReference type="AlphaFoldDB" id="A0AAX6GC72"/>
<evidence type="ECO:0000313" key="2">
    <source>
        <dbReference type="EMBL" id="KAJ6825848.1"/>
    </source>
</evidence>
<accession>A0AAX6GC72</accession>